<name>M2M2Z1_BAUPA</name>
<sequence length="413" mass="45337">MGSKRAPAIDIHFSHLLFPLLINIKRPPSVMSRASITSKASHRTKRGFDRRLKSQSHDHTTGKAAAKQRQASHSTKHSRDATEESRHHGPKHGEESEAGEDGRCIPLRSGERSKEVDRAAVGHAAWTGASLVGKGAVLAGKGALWAGGKTRKTTSATPSGIFIWPGFNNDFICSTRFTRPDTASSSSSDGIASTPNELYPQILRPAKECRQAECEQDLDQELEPPTTRDYEGPEQSQQRDWRGSSRDSLPAGQYWDSIAGRKGVEERATPAEKASSVPTEKVNNRNDAVAVRRSNDILGRFLEPTESNQSQHPKPLSATLASLEAALDNIDIHPSRPAPAGHHSHRTYLAIIFAIVLLLSSPIIAASLYYMVHPDFLHYVAAPPEDHHNPLRVLKTDQTRIRELATQLDDPND</sequence>
<keyword evidence="4" id="KW-1185">Reference proteome</keyword>
<feature type="region of interest" description="Disordered" evidence="1">
    <location>
        <begin position="210"/>
        <end position="289"/>
    </location>
</feature>
<feature type="compositionally biased region" description="Basic and acidic residues" evidence="1">
    <location>
        <begin position="46"/>
        <end position="61"/>
    </location>
</feature>
<keyword evidence="2" id="KW-0812">Transmembrane</keyword>
<feature type="transmembrane region" description="Helical" evidence="2">
    <location>
        <begin position="348"/>
        <end position="372"/>
    </location>
</feature>
<keyword evidence="2" id="KW-0472">Membrane</keyword>
<evidence type="ECO:0000313" key="4">
    <source>
        <dbReference type="Proteomes" id="UP000011761"/>
    </source>
</evidence>
<dbReference type="RefSeq" id="XP_007681800.1">
    <property type="nucleotide sequence ID" value="XM_007683610.1"/>
</dbReference>
<feature type="compositionally biased region" description="Basic and acidic residues" evidence="1">
    <location>
        <begin position="77"/>
        <end position="113"/>
    </location>
</feature>
<dbReference type="Proteomes" id="UP000011761">
    <property type="component" value="Unassembled WGS sequence"/>
</dbReference>
<evidence type="ECO:0008006" key="5">
    <source>
        <dbReference type="Google" id="ProtNLM"/>
    </source>
</evidence>
<dbReference type="HOGENOM" id="CLU_665624_0_0_1"/>
<evidence type="ECO:0000313" key="3">
    <source>
        <dbReference type="EMBL" id="EMC90901.1"/>
    </source>
</evidence>
<reference evidence="3 4" key="1">
    <citation type="journal article" date="2012" name="PLoS Pathog.">
        <title>Diverse lifestyles and strategies of plant pathogenesis encoded in the genomes of eighteen Dothideomycetes fungi.</title>
        <authorList>
            <person name="Ohm R.A."/>
            <person name="Feau N."/>
            <person name="Henrissat B."/>
            <person name="Schoch C.L."/>
            <person name="Horwitz B.A."/>
            <person name="Barry K.W."/>
            <person name="Condon B.J."/>
            <person name="Copeland A.C."/>
            <person name="Dhillon B."/>
            <person name="Glaser F."/>
            <person name="Hesse C.N."/>
            <person name="Kosti I."/>
            <person name="LaButti K."/>
            <person name="Lindquist E.A."/>
            <person name="Lucas S."/>
            <person name="Salamov A.A."/>
            <person name="Bradshaw R.E."/>
            <person name="Ciuffetti L."/>
            <person name="Hamelin R.C."/>
            <person name="Kema G.H.J."/>
            <person name="Lawrence C."/>
            <person name="Scott J.A."/>
            <person name="Spatafora J.W."/>
            <person name="Turgeon B.G."/>
            <person name="de Wit P.J.G.M."/>
            <person name="Zhong S."/>
            <person name="Goodwin S.B."/>
            <person name="Grigoriev I.V."/>
        </authorList>
    </citation>
    <scope>NUCLEOTIDE SEQUENCE [LARGE SCALE GENOMIC DNA]</scope>
    <source>
        <strain evidence="3 4">UAMH 10762</strain>
    </source>
</reference>
<evidence type="ECO:0000256" key="2">
    <source>
        <dbReference type="SAM" id="Phobius"/>
    </source>
</evidence>
<dbReference type="EMBL" id="KB445565">
    <property type="protein sequence ID" value="EMC90901.1"/>
    <property type="molecule type" value="Genomic_DNA"/>
</dbReference>
<feature type="compositionally biased region" description="Basic and acidic residues" evidence="1">
    <location>
        <begin position="226"/>
        <end position="245"/>
    </location>
</feature>
<keyword evidence="2" id="KW-1133">Transmembrane helix</keyword>
<protein>
    <recommendedName>
        <fullName evidence="5">Transmembrane protein</fullName>
    </recommendedName>
</protein>
<proteinExistence type="predicted"/>
<organism evidence="3 4">
    <name type="scientific">Baudoinia panamericana (strain UAMH 10762)</name>
    <name type="common">Angels' share fungus</name>
    <name type="synonym">Baudoinia compniacensis (strain UAMH 10762)</name>
    <dbReference type="NCBI Taxonomy" id="717646"/>
    <lineage>
        <taxon>Eukaryota</taxon>
        <taxon>Fungi</taxon>
        <taxon>Dikarya</taxon>
        <taxon>Ascomycota</taxon>
        <taxon>Pezizomycotina</taxon>
        <taxon>Dothideomycetes</taxon>
        <taxon>Dothideomycetidae</taxon>
        <taxon>Mycosphaerellales</taxon>
        <taxon>Teratosphaeriaceae</taxon>
        <taxon>Baudoinia</taxon>
    </lineage>
</organism>
<gene>
    <name evidence="3" type="ORF">BAUCODRAFT_28617</name>
</gene>
<dbReference type="KEGG" id="bcom:BAUCODRAFT_28617"/>
<evidence type="ECO:0000256" key="1">
    <source>
        <dbReference type="SAM" id="MobiDB-lite"/>
    </source>
</evidence>
<dbReference type="GeneID" id="19110739"/>
<dbReference type="AlphaFoldDB" id="M2M2Z1"/>
<accession>M2M2Z1</accession>
<feature type="region of interest" description="Disordered" evidence="1">
    <location>
        <begin position="31"/>
        <end position="113"/>
    </location>
</feature>